<sequence>MARPRKVSEKELFRIIEQYLIDNPYIVSLKFSDLAKYSQSLGYNEVTYQDFSRNVQVKKFVDEYKKQKKMTMYSKLNNDKLEKLEFNVDEVVDKNIKDKKQLKVILKVFKIGYDKAFDKLYENINSIKEMRNKIREQENSIIELSEKNKLLRLQIKENEERYYRNRRKEKEKWIYLTIKDLINETNFIIKSEEQIIEIMKNLGYSAKDDIIDMNSIINSEFKNNEDKENEKEKISGSSVQNVISFNKKEKKLNIPDFMK</sequence>
<feature type="coiled-coil region" evidence="1">
    <location>
        <begin position="117"/>
        <end position="161"/>
    </location>
</feature>
<dbReference type="EMBL" id="SRYR01000002">
    <property type="protein sequence ID" value="TGY42815.1"/>
    <property type="molecule type" value="Genomic_DNA"/>
</dbReference>
<gene>
    <name evidence="2" type="ORF">E5347_08380</name>
</gene>
<protein>
    <submittedName>
        <fullName evidence="2">Uncharacterized protein</fullName>
    </submittedName>
</protein>
<name>A0A4S2DLG9_9CLOT</name>
<dbReference type="Proteomes" id="UP000306888">
    <property type="component" value="Unassembled WGS sequence"/>
</dbReference>
<keyword evidence="1" id="KW-0175">Coiled coil</keyword>
<organism evidence="2 3">
    <name type="scientific">Clostridium sartagoforme</name>
    <dbReference type="NCBI Taxonomy" id="84031"/>
    <lineage>
        <taxon>Bacteria</taxon>
        <taxon>Bacillati</taxon>
        <taxon>Bacillota</taxon>
        <taxon>Clostridia</taxon>
        <taxon>Eubacteriales</taxon>
        <taxon>Clostridiaceae</taxon>
        <taxon>Clostridium</taxon>
    </lineage>
</organism>
<dbReference type="RefSeq" id="WP_136006329.1">
    <property type="nucleotide sequence ID" value="NZ_SRYR01000002.1"/>
</dbReference>
<keyword evidence="3" id="KW-1185">Reference proteome</keyword>
<comment type="caution">
    <text evidence="2">The sequence shown here is derived from an EMBL/GenBank/DDBJ whole genome shotgun (WGS) entry which is preliminary data.</text>
</comment>
<evidence type="ECO:0000256" key="1">
    <source>
        <dbReference type="SAM" id="Coils"/>
    </source>
</evidence>
<proteinExistence type="predicted"/>
<reference evidence="2 3" key="1">
    <citation type="submission" date="2019-04" db="EMBL/GenBank/DDBJ databases">
        <title>Microbes associate with the intestines of laboratory mice.</title>
        <authorList>
            <person name="Navarre W."/>
            <person name="Wong E."/>
            <person name="Huang K."/>
            <person name="Tropini C."/>
            <person name="Ng K."/>
            <person name="Yu B."/>
        </authorList>
    </citation>
    <scope>NUCLEOTIDE SEQUENCE [LARGE SCALE GENOMIC DNA]</scope>
    <source>
        <strain evidence="2 3">NM50_B9-20</strain>
    </source>
</reference>
<dbReference type="AlphaFoldDB" id="A0A4S2DLG9"/>
<evidence type="ECO:0000313" key="3">
    <source>
        <dbReference type="Proteomes" id="UP000306888"/>
    </source>
</evidence>
<accession>A0A4S2DLG9</accession>
<evidence type="ECO:0000313" key="2">
    <source>
        <dbReference type="EMBL" id="TGY42815.1"/>
    </source>
</evidence>